<sequence length="281" mass="30263">MRRVSRSTVSHDRSTTPQAGSDAPPSESRSDAQPPLARLLPFPVVDDAWRLARPPALLGAAVLVFVPPAGLALLALAIGVLWFHRDPPRSPPDLDGSGGSNGTMEPDDARESDRTTEPDRTTELDDSGEPDEPTEPTTIAAVSPADGTVSVVREEGDRLRVGVFMNVTDVHVNRAPLSGTVAAVRHRPGAYKPAFSKDSDRNEQLVIDCDDHEVFLIAGWFARRIHPHVAAGDEIERGQRIGHVSFGSRADVLFPPSVSRSDLCVREGETVRAGETVLARI</sequence>
<feature type="region of interest" description="Disordered" evidence="11">
    <location>
        <begin position="89"/>
        <end position="146"/>
    </location>
</feature>
<keyword evidence="10" id="KW-0670">Pyruvate</keyword>
<keyword evidence="9" id="KW-1208">Phospholipid metabolism</keyword>
<feature type="transmembrane region" description="Helical" evidence="12">
    <location>
        <begin position="57"/>
        <end position="83"/>
    </location>
</feature>
<evidence type="ECO:0000313" key="14">
    <source>
        <dbReference type="Proteomes" id="UP000199215"/>
    </source>
</evidence>
<keyword evidence="12" id="KW-0812">Transmembrane</keyword>
<proteinExistence type="predicted"/>
<evidence type="ECO:0000256" key="3">
    <source>
        <dbReference type="ARBA" id="ARBA00022793"/>
    </source>
</evidence>
<evidence type="ECO:0000256" key="1">
    <source>
        <dbReference type="ARBA" id="ARBA00022475"/>
    </source>
</evidence>
<organism evidence="13 14">
    <name type="scientific">Halopenitus malekzadehii</name>
    <dbReference type="NCBI Taxonomy" id="1267564"/>
    <lineage>
        <taxon>Archaea</taxon>
        <taxon>Methanobacteriati</taxon>
        <taxon>Methanobacteriota</taxon>
        <taxon>Stenosarchaea group</taxon>
        <taxon>Halobacteria</taxon>
        <taxon>Halobacteriales</taxon>
        <taxon>Haloferacaceae</taxon>
        <taxon>Halopenitus</taxon>
    </lineage>
</organism>
<evidence type="ECO:0000256" key="10">
    <source>
        <dbReference type="ARBA" id="ARBA00023317"/>
    </source>
</evidence>
<feature type="compositionally biased region" description="Acidic residues" evidence="11">
    <location>
        <begin position="124"/>
        <end position="134"/>
    </location>
</feature>
<dbReference type="Proteomes" id="UP000199215">
    <property type="component" value="Unassembled WGS sequence"/>
</dbReference>
<gene>
    <name evidence="13" type="ORF">SAMN05192561_11032</name>
</gene>
<dbReference type="EMBL" id="FNWU01000010">
    <property type="protein sequence ID" value="SEH59176.1"/>
    <property type="molecule type" value="Genomic_DNA"/>
</dbReference>
<accession>A0A1H6JJ49</accession>
<dbReference type="GO" id="GO:0004609">
    <property type="term" value="F:phosphatidylserine decarboxylase activity"/>
    <property type="evidence" value="ECO:0007669"/>
    <property type="project" value="InterPro"/>
</dbReference>
<evidence type="ECO:0000313" key="13">
    <source>
        <dbReference type="EMBL" id="SEH59176.1"/>
    </source>
</evidence>
<keyword evidence="14" id="KW-1185">Reference proteome</keyword>
<evidence type="ECO:0000256" key="8">
    <source>
        <dbReference type="ARBA" id="ARBA00023239"/>
    </source>
</evidence>
<dbReference type="PANTHER" id="PTHR35809">
    <property type="entry name" value="ARCHAETIDYLSERINE DECARBOXYLASE PROENZYME-RELATED"/>
    <property type="match status" value="1"/>
</dbReference>
<dbReference type="InterPro" id="IPR003817">
    <property type="entry name" value="PS_Dcarbxylase"/>
</dbReference>
<name>A0A1H6JJ49_9EURY</name>
<keyword evidence="5 12" id="KW-0472">Membrane</keyword>
<keyword evidence="8" id="KW-0456">Lyase</keyword>
<keyword evidence="3" id="KW-0210">Decarboxylase</keyword>
<reference evidence="13 14" key="1">
    <citation type="submission" date="2016-10" db="EMBL/GenBank/DDBJ databases">
        <authorList>
            <person name="de Groot N.N."/>
        </authorList>
    </citation>
    <scope>NUCLEOTIDE SEQUENCE [LARGE SCALE GENOMIC DNA]</scope>
    <source>
        <strain evidence="13 14">IBRC-M10418</strain>
    </source>
</reference>
<dbReference type="NCBIfam" id="NF038088">
    <property type="entry name" value="anchor_synt_D"/>
    <property type="match status" value="1"/>
</dbReference>
<evidence type="ECO:0000256" key="9">
    <source>
        <dbReference type="ARBA" id="ARBA00023264"/>
    </source>
</evidence>
<evidence type="ECO:0000256" key="4">
    <source>
        <dbReference type="ARBA" id="ARBA00023098"/>
    </source>
</evidence>
<dbReference type="STRING" id="1267564.SAMN05192561_11032"/>
<evidence type="ECO:0000256" key="7">
    <source>
        <dbReference type="ARBA" id="ARBA00023209"/>
    </source>
</evidence>
<feature type="region of interest" description="Disordered" evidence="11">
    <location>
        <begin position="1"/>
        <end position="35"/>
    </location>
</feature>
<keyword evidence="1" id="KW-1003">Cell membrane</keyword>
<dbReference type="InterPro" id="IPR033175">
    <property type="entry name" value="PSD-A"/>
</dbReference>
<keyword evidence="2" id="KW-0444">Lipid biosynthesis</keyword>
<dbReference type="PANTHER" id="PTHR35809:SF1">
    <property type="entry name" value="ARCHAETIDYLSERINE DECARBOXYLASE PROENZYME-RELATED"/>
    <property type="match status" value="1"/>
</dbReference>
<protein>
    <submittedName>
        <fullName evidence="13">Phosphatidylserine decarboxylase</fullName>
    </submittedName>
</protein>
<dbReference type="Pfam" id="PF02666">
    <property type="entry name" value="PS_Dcarbxylase"/>
    <property type="match status" value="1"/>
</dbReference>
<keyword evidence="12" id="KW-1133">Transmembrane helix</keyword>
<dbReference type="GO" id="GO:0008654">
    <property type="term" value="P:phospholipid biosynthetic process"/>
    <property type="evidence" value="ECO:0007669"/>
    <property type="project" value="UniProtKB-KW"/>
</dbReference>
<keyword evidence="7" id="KW-0594">Phospholipid biosynthesis</keyword>
<evidence type="ECO:0000256" key="6">
    <source>
        <dbReference type="ARBA" id="ARBA00023145"/>
    </source>
</evidence>
<evidence type="ECO:0000256" key="5">
    <source>
        <dbReference type="ARBA" id="ARBA00023136"/>
    </source>
</evidence>
<evidence type="ECO:0000256" key="2">
    <source>
        <dbReference type="ARBA" id="ARBA00022516"/>
    </source>
</evidence>
<keyword evidence="4" id="KW-0443">Lipid metabolism</keyword>
<dbReference type="AlphaFoldDB" id="A0A1H6JJ49"/>
<evidence type="ECO:0000256" key="12">
    <source>
        <dbReference type="SAM" id="Phobius"/>
    </source>
</evidence>
<keyword evidence="6" id="KW-0865">Zymogen</keyword>
<evidence type="ECO:0000256" key="11">
    <source>
        <dbReference type="SAM" id="MobiDB-lite"/>
    </source>
</evidence>
<feature type="compositionally biased region" description="Basic and acidic residues" evidence="11">
    <location>
        <begin position="107"/>
        <end position="123"/>
    </location>
</feature>